<dbReference type="EMBL" id="MAAX01000185">
    <property type="protein sequence ID" value="OUS11020.1"/>
    <property type="molecule type" value="Genomic_DNA"/>
</dbReference>
<protein>
    <recommendedName>
        <fullName evidence="4">DUF2809 domain-containing protein</fullName>
    </recommendedName>
</protein>
<feature type="transmembrane region" description="Helical" evidence="1">
    <location>
        <begin position="104"/>
        <end position="122"/>
    </location>
</feature>
<keyword evidence="1" id="KW-1133">Transmembrane helix</keyword>
<feature type="transmembrane region" description="Helical" evidence="1">
    <location>
        <begin position="12"/>
        <end position="28"/>
    </location>
</feature>
<dbReference type="AlphaFoldDB" id="A0A1Z8AL18"/>
<sequence length="130" mass="15098">MNLQKLHRKPKKVYIIAALILFVIEVLIERYAHDDFIRPYLGDFFVVILIYSAVMSVSNFKVMSVAIATLLFSYAIEIAQYAQVVSLLGLEDNKIARIIIGTSFSWWDVLMYTLGILFVLMVERWNFKIE</sequence>
<accession>A0A1Z8AL18</accession>
<keyword evidence="1" id="KW-0812">Transmembrane</keyword>
<organism evidence="2 3">
    <name type="scientific">Nonlabens dokdonensis</name>
    <dbReference type="NCBI Taxonomy" id="328515"/>
    <lineage>
        <taxon>Bacteria</taxon>
        <taxon>Pseudomonadati</taxon>
        <taxon>Bacteroidota</taxon>
        <taxon>Flavobacteriia</taxon>
        <taxon>Flavobacteriales</taxon>
        <taxon>Flavobacteriaceae</taxon>
        <taxon>Nonlabens</taxon>
    </lineage>
</organism>
<evidence type="ECO:0008006" key="4">
    <source>
        <dbReference type="Google" id="ProtNLM"/>
    </source>
</evidence>
<feature type="transmembrane region" description="Helical" evidence="1">
    <location>
        <begin position="40"/>
        <end position="58"/>
    </location>
</feature>
<gene>
    <name evidence="2" type="ORF">A9Q93_11980</name>
</gene>
<feature type="transmembrane region" description="Helical" evidence="1">
    <location>
        <begin position="65"/>
        <end position="84"/>
    </location>
</feature>
<reference evidence="3" key="1">
    <citation type="journal article" date="2017" name="Proc. Natl. Acad. Sci. U.S.A.">
        <title>Simulation of Deepwater Horizon oil plume reveals substrate specialization within a complex community of hydrocarbon-degraders.</title>
        <authorList>
            <person name="Hu P."/>
            <person name="Dubinsky E.A."/>
            <person name="Probst A.J."/>
            <person name="Wang J."/>
            <person name="Sieber C.M.K."/>
            <person name="Tom L.M."/>
            <person name="Gardinali P."/>
            <person name="Banfield J.F."/>
            <person name="Atlas R.M."/>
            <person name="Andersen G.L."/>
        </authorList>
    </citation>
    <scope>NUCLEOTIDE SEQUENCE [LARGE SCALE GENOMIC DNA]</scope>
</reference>
<dbReference type="Proteomes" id="UP000196102">
    <property type="component" value="Unassembled WGS sequence"/>
</dbReference>
<evidence type="ECO:0000313" key="2">
    <source>
        <dbReference type="EMBL" id="OUS11020.1"/>
    </source>
</evidence>
<dbReference type="InterPro" id="IPR021257">
    <property type="entry name" value="DUF2809"/>
</dbReference>
<evidence type="ECO:0000313" key="3">
    <source>
        <dbReference type="Proteomes" id="UP000196102"/>
    </source>
</evidence>
<name>A0A1Z8AL18_9FLAO</name>
<proteinExistence type="predicted"/>
<dbReference type="Pfam" id="PF10990">
    <property type="entry name" value="DUF2809"/>
    <property type="match status" value="1"/>
</dbReference>
<dbReference type="RefSeq" id="WP_303687680.1">
    <property type="nucleotide sequence ID" value="NZ_CAJXYO010000037.1"/>
</dbReference>
<comment type="caution">
    <text evidence="2">The sequence shown here is derived from an EMBL/GenBank/DDBJ whole genome shotgun (WGS) entry which is preliminary data.</text>
</comment>
<keyword evidence="1" id="KW-0472">Membrane</keyword>
<evidence type="ECO:0000256" key="1">
    <source>
        <dbReference type="SAM" id="Phobius"/>
    </source>
</evidence>